<dbReference type="Pfam" id="PF18593">
    <property type="entry name" value="CdiI_2"/>
    <property type="match status" value="1"/>
</dbReference>
<name>A0A7X3CQ92_9BACL</name>
<organism evidence="2 3">
    <name type="scientific">Paenibacillus woosongensis</name>
    <dbReference type="NCBI Taxonomy" id="307580"/>
    <lineage>
        <taxon>Bacteria</taxon>
        <taxon>Bacillati</taxon>
        <taxon>Bacillota</taxon>
        <taxon>Bacilli</taxon>
        <taxon>Bacillales</taxon>
        <taxon>Paenibacillaceae</taxon>
        <taxon>Paenibacillus</taxon>
    </lineage>
</organism>
<reference evidence="2 3" key="1">
    <citation type="submission" date="2019-11" db="EMBL/GenBank/DDBJ databases">
        <title>Draft genome sequences of five Paenibacillus species of dairy origin.</title>
        <authorList>
            <person name="Olajide A.M."/>
            <person name="Chen S."/>
            <person name="Lapointe G."/>
        </authorList>
    </citation>
    <scope>NUCLEOTIDE SEQUENCE [LARGE SCALE GENOMIC DNA]</scope>
    <source>
        <strain evidence="2 3">12CR55</strain>
    </source>
</reference>
<feature type="domain" description="CdiI immunity protein" evidence="1">
    <location>
        <begin position="7"/>
        <end position="72"/>
    </location>
</feature>
<sequence length="91" mass="11221">MNGELNLETFKYFLECYFNVSANYDELDRLINEFNSSENQKYRQQLRFELEQILQLDNWNVVQKFVKSYGMRNMNEEKLKWLILRILNNLK</sequence>
<evidence type="ECO:0000313" key="2">
    <source>
        <dbReference type="EMBL" id="MUG48130.1"/>
    </source>
</evidence>
<gene>
    <name evidence="2" type="ORF">GNP95_24610</name>
</gene>
<evidence type="ECO:0000259" key="1">
    <source>
        <dbReference type="Pfam" id="PF18593"/>
    </source>
</evidence>
<dbReference type="InterPro" id="IPR041129">
    <property type="entry name" value="CdiI_2"/>
</dbReference>
<protein>
    <recommendedName>
        <fullName evidence="1">CdiI immunity protein domain-containing protein</fullName>
    </recommendedName>
</protein>
<dbReference type="EMBL" id="WNZW01000020">
    <property type="protein sequence ID" value="MUG48130.1"/>
    <property type="molecule type" value="Genomic_DNA"/>
</dbReference>
<comment type="caution">
    <text evidence="2">The sequence shown here is derived from an EMBL/GenBank/DDBJ whole genome shotgun (WGS) entry which is preliminary data.</text>
</comment>
<accession>A0A7X3CQ92</accession>
<proteinExistence type="predicted"/>
<evidence type="ECO:0000313" key="3">
    <source>
        <dbReference type="Proteomes" id="UP000447876"/>
    </source>
</evidence>
<dbReference type="AlphaFoldDB" id="A0A7X3CQ92"/>
<dbReference type="RefSeq" id="WP_155613479.1">
    <property type="nucleotide sequence ID" value="NZ_WNZW01000020.1"/>
</dbReference>
<dbReference type="OrthoDB" id="2972545at2"/>
<dbReference type="Proteomes" id="UP000447876">
    <property type="component" value="Unassembled WGS sequence"/>
</dbReference>